<dbReference type="PROSITE" id="PS50287">
    <property type="entry name" value="SRCR_2"/>
    <property type="match status" value="1"/>
</dbReference>
<comment type="caution">
    <text evidence="6">Lacks conserved residue(s) required for the propagation of feature annotation.</text>
</comment>
<dbReference type="SUPFAM" id="SSF56487">
    <property type="entry name" value="SRCR-like"/>
    <property type="match status" value="1"/>
</dbReference>
<reference evidence="9" key="1">
    <citation type="journal article" date="2017" name="bioRxiv">
        <title>Comparative analysis of the genomes of Stylophora pistillata and Acropora digitifera provides evidence for extensive differences between species of corals.</title>
        <authorList>
            <person name="Voolstra C.R."/>
            <person name="Li Y."/>
            <person name="Liew Y.J."/>
            <person name="Baumgarten S."/>
            <person name="Zoccola D."/>
            <person name="Flot J.-F."/>
            <person name="Tambutte S."/>
            <person name="Allemand D."/>
            <person name="Aranda M."/>
        </authorList>
    </citation>
    <scope>NUCLEOTIDE SEQUENCE [LARGE SCALE GENOMIC DNA]</scope>
</reference>
<keyword evidence="2" id="KW-0677">Repeat</keyword>
<keyword evidence="3 6" id="KW-1015">Disulfide bond</keyword>
<sequence length="1316" mass="150104">MFICQVCETKVQEGGKYCYNCGAGVESFQDDPEREIIERYFHLGYKYDVMINFLRSKHDICLNLRTLKRRLVKYELSKNETWRSEEEVKDIVKEEIQGSGCLSGYKKMWHLLKIKYSIHVLRNMVAQILHDLDPEASSLRKKKKLKRRHYLSHGPNQCWHIYGYDKLKPFGFPIHAGVDGYSRKVLWVELERTQRRRNRSALQRENIGVKKIDAGEKTSVELSEWSLILNSFRARLSIIWHPPYSSQHPVTLNTFMEEFATYLESMISVPEQLIVTGDLNILVNDTNDPNACEFLDLLVCVGLKQHAKGLAHEGGHTLDFVITREDDDIIKSAVVIDRFISDHASVLYPLNSVKTPAVVKETNYRQLKAIALDALPADLRDSDLCTTKLTDVDEMASCYDSTLQATLDKHAPLKTKTAVNRRRVPWFNIQMKDALRARRKPDSISRKSKSADDFSVFKAKKNHATFTRNQTRWEYYTTHIQQSSSNQRKLFQTTKALLCDAKDVSFPPSNPDREYLLGCRSKAKMLVKSENPPRLENGRKKGYMRIMKELWNDSGFGNLELTKGSSGAPEKTMGDSRVVISESVGQRVREEELTITDFNPRNLESTNFEVNREDADLYTVTVRASPIRPADVLNQQTRDLLDSSNVIFADVHTQQGELGEREFDTRIKERPTTCDLDNISRTIVISSWSSIKCPQGENPFSYLWIAKCVLFSVVLAFLLNKGWKKQRSGSSGGVRKQQRWKREYKEQVLERGTHVTDSAGLKVDLNAKISSLEDGQQYKFLGVLESLKQEEKLELQSAAKEYLRRLSVVWSSPLSDYHRVVTFNQFAMPALTYYMWTQYWPITELKQIDKEARKIVVETEASIPVVQHPCYTSHVIKNRDPAMNMVRNFEGRAESVWHLALKKEAAANTKEYGLQLQLEYPDPVCVTEEGEVIPGKKIVMNPQAVLMLMLVAVPCTSPLDAVTDLYCVSVEDFAKHMVFREVFVYEREEFMSGVSAGVLAERWVETEDVVALTVLAPLLVRWFIVRCVAVSAVVECFLENARRNQDHYLFAAEIVLKSTYMDDSIDSGERDDDGVELYRQLKAIWEFTGMRARKWISSSPKTIQAMPSEKRTTENVIDSGREPIMKTLGISWNSTENVFTVAASPVSPEFQTTKRNFLRKVATIWDPLGFVCPFIFTTVVRLVSIRKSPITGRVEVRHRGRWGTICGVSFGLKDADVVCNELGHDGALMSMCAGAFGPGTGPIWLYDVKCVGNETSIKQCKHSGWGPFWDPPIYGCDHMNDAGVFCRAKGTVTIRILFVIIFIKNENRGNQNIRAP</sequence>
<evidence type="ECO:0000313" key="9">
    <source>
        <dbReference type="Proteomes" id="UP000225706"/>
    </source>
</evidence>
<evidence type="ECO:0000256" key="3">
    <source>
        <dbReference type="ARBA" id="ARBA00023157"/>
    </source>
</evidence>
<keyword evidence="1" id="KW-0732">Signal</keyword>
<keyword evidence="4" id="KW-0675">Receptor</keyword>
<evidence type="ECO:0000256" key="5">
    <source>
        <dbReference type="ARBA" id="ARBA00023180"/>
    </source>
</evidence>
<dbReference type="Gene3D" id="3.10.250.10">
    <property type="entry name" value="SRCR-like domain"/>
    <property type="match status" value="1"/>
</dbReference>
<organism evidence="8 9">
    <name type="scientific">Stylophora pistillata</name>
    <name type="common">Smooth cauliflower coral</name>
    <dbReference type="NCBI Taxonomy" id="50429"/>
    <lineage>
        <taxon>Eukaryota</taxon>
        <taxon>Metazoa</taxon>
        <taxon>Cnidaria</taxon>
        <taxon>Anthozoa</taxon>
        <taxon>Hexacorallia</taxon>
        <taxon>Scleractinia</taxon>
        <taxon>Astrocoeniina</taxon>
        <taxon>Pocilloporidae</taxon>
        <taxon>Stylophora</taxon>
    </lineage>
</organism>
<dbReference type="Pfam" id="PF00530">
    <property type="entry name" value="SRCR"/>
    <property type="match status" value="1"/>
</dbReference>
<proteinExistence type="predicted"/>
<dbReference type="EMBL" id="LSMT01001157">
    <property type="protein sequence ID" value="PFX12853.1"/>
    <property type="molecule type" value="Genomic_DNA"/>
</dbReference>
<evidence type="ECO:0000259" key="7">
    <source>
        <dbReference type="PROSITE" id="PS50287"/>
    </source>
</evidence>
<dbReference type="FunFam" id="3.10.250.10:FF:000007">
    <property type="entry name" value="Soluble scavenger receptor cysteine-rich domain-containing protein SSC5D"/>
    <property type="match status" value="1"/>
</dbReference>
<dbReference type="GO" id="GO:0016020">
    <property type="term" value="C:membrane"/>
    <property type="evidence" value="ECO:0007669"/>
    <property type="project" value="InterPro"/>
</dbReference>
<comment type="caution">
    <text evidence="8">The sequence shown here is derived from an EMBL/GenBank/DDBJ whole genome shotgun (WGS) entry which is preliminary data.</text>
</comment>
<dbReference type="OrthoDB" id="536948at2759"/>
<evidence type="ECO:0000256" key="6">
    <source>
        <dbReference type="PROSITE-ProRule" id="PRU00196"/>
    </source>
</evidence>
<gene>
    <name evidence="8" type="primary">LOXL4</name>
    <name evidence="8" type="ORF">AWC38_SpisGene23120</name>
</gene>
<dbReference type="PANTHER" id="PTHR46670:SF3">
    <property type="entry name" value="ENDONUCLEASE_EXONUCLEASE_PHOSPHATASE DOMAIN-CONTAINING PROTEIN"/>
    <property type="match status" value="1"/>
</dbReference>
<dbReference type="SMART" id="SM00202">
    <property type="entry name" value="SR"/>
    <property type="match status" value="1"/>
</dbReference>
<dbReference type="PANTHER" id="PTHR46670">
    <property type="entry name" value="ENDO/EXONUCLEASE/PHOSPHATASE DOMAIN-CONTAINING PROTEIN"/>
    <property type="match status" value="1"/>
</dbReference>
<feature type="domain" description="SRCR" evidence="7">
    <location>
        <begin position="1180"/>
        <end position="1287"/>
    </location>
</feature>
<evidence type="ECO:0000256" key="2">
    <source>
        <dbReference type="ARBA" id="ARBA00022737"/>
    </source>
</evidence>
<dbReference type="Proteomes" id="UP000225706">
    <property type="component" value="Unassembled WGS sequence"/>
</dbReference>
<name>A0A2B4R7Q1_STYPI</name>
<keyword evidence="5" id="KW-0325">Glycoprotein</keyword>
<evidence type="ECO:0000313" key="8">
    <source>
        <dbReference type="EMBL" id="PFX12853.1"/>
    </source>
</evidence>
<accession>A0A2B4R7Q1</accession>
<protein>
    <submittedName>
        <fullName evidence="8">Lysyl oxidase-like 4</fullName>
    </submittedName>
</protein>
<dbReference type="InterPro" id="IPR001190">
    <property type="entry name" value="SRCR"/>
</dbReference>
<dbReference type="InterPro" id="IPR036691">
    <property type="entry name" value="Endo/exonu/phosph_ase_sf"/>
</dbReference>
<feature type="disulfide bond" evidence="6">
    <location>
        <begin position="1250"/>
        <end position="1260"/>
    </location>
</feature>
<evidence type="ECO:0000256" key="4">
    <source>
        <dbReference type="ARBA" id="ARBA00023170"/>
    </source>
</evidence>
<dbReference type="SUPFAM" id="SSF56219">
    <property type="entry name" value="DNase I-like"/>
    <property type="match status" value="1"/>
</dbReference>
<evidence type="ECO:0000256" key="1">
    <source>
        <dbReference type="ARBA" id="ARBA00022729"/>
    </source>
</evidence>
<dbReference type="PROSITE" id="PS00420">
    <property type="entry name" value="SRCR_1"/>
    <property type="match status" value="1"/>
</dbReference>
<dbReference type="InterPro" id="IPR036772">
    <property type="entry name" value="SRCR-like_dom_sf"/>
</dbReference>
<keyword evidence="9" id="KW-1185">Reference proteome</keyword>